<dbReference type="SUPFAM" id="SSF53850">
    <property type="entry name" value="Periplasmic binding protein-like II"/>
    <property type="match status" value="1"/>
</dbReference>
<gene>
    <name evidence="5" type="ORF">RJ45_00945</name>
</gene>
<evidence type="ECO:0008006" key="7">
    <source>
        <dbReference type="Google" id="ProtNLM"/>
    </source>
</evidence>
<organism evidence="5 6">
    <name type="scientific">Photobacterium gaetbulicola</name>
    <dbReference type="NCBI Taxonomy" id="1295392"/>
    <lineage>
        <taxon>Bacteria</taxon>
        <taxon>Pseudomonadati</taxon>
        <taxon>Pseudomonadota</taxon>
        <taxon>Gammaproteobacteria</taxon>
        <taxon>Vibrionales</taxon>
        <taxon>Vibrionaceae</taxon>
        <taxon>Photobacterium</taxon>
    </lineage>
</organism>
<comment type="similarity">
    <text evidence="2">Belongs to the bacterial solute-binding protein 1 family.</text>
</comment>
<proteinExistence type="inferred from homology"/>
<dbReference type="PANTHER" id="PTHR43649:SF34">
    <property type="entry name" value="ABC TRANSPORTER PERIPLASMIC-BINDING PROTEIN YCJN-RELATED"/>
    <property type="match status" value="1"/>
</dbReference>
<dbReference type="PANTHER" id="PTHR43649">
    <property type="entry name" value="ARABINOSE-BINDING PROTEIN-RELATED"/>
    <property type="match status" value="1"/>
</dbReference>
<evidence type="ECO:0000256" key="3">
    <source>
        <dbReference type="ARBA" id="ARBA00022448"/>
    </source>
</evidence>
<dbReference type="InterPro" id="IPR050490">
    <property type="entry name" value="Bact_solute-bd_prot1"/>
</dbReference>
<dbReference type="AlphaFoldDB" id="A0A0B9H9D8"/>
<evidence type="ECO:0000313" key="5">
    <source>
        <dbReference type="EMBL" id="KHT65467.1"/>
    </source>
</evidence>
<name>A0A0B9H9D8_9GAMM</name>
<comment type="subcellular location">
    <subcellularLocation>
        <location evidence="1">Periplasm</location>
    </subcellularLocation>
</comment>
<evidence type="ECO:0000256" key="2">
    <source>
        <dbReference type="ARBA" id="ARBA00008520"/>
    </source>
</evidence>
<evidence type="ECO:0000256" key="1">
    <source>
        <dbReference type="ARBA" id="ARBA00004418"/>
    </source>
</evidence>
<protein>
    <recommendedName>
        <fullName evidence="7">ABC transporter substrate-binding protein</fullName>
    </recommendedName>
</protein>
<reference evidence="5 6" key="1">
    <citation type="submission" date="2014-12" db="EMBL/GenBank/DDBJ databases">
        <title>Genome sequencing of Photobacterium gaetbulicola AD005a.</title>
        <authorList>
            <person name="Adrian T.G.S."/>
            <person name="Chan K.G."/>
        </authorList>
    </citation>
    <scope>NUCLEOTIDE SEQUENCE [LARGE SCALE GENOMIC DNA]</scope>
    <source>
        <strain evidence="5 6">AD005a</strain>
    </source>
</reference>
<evidence type="ECO:0000313" key="6">
    <source>
        <dbReference type="Proteomes" id="UP000031278"/>
    </source>
</evidence>
<accession>A0A0B9H9D8</accession>
<keyword evidence="3" id="KW-0813">Transport</keyword>
<comment type="caution">
    <text evidence="5">The sequence shown here is derived from an EMBL/GenBank/DDBJ whole genome shotgun (WGS) entry which is preliminary data.</text>
</comment>
<dbReference type="Proteomes" id="UP000031278">
    <property type="component" value="Unassembled WGS sequence"/>
</dbReference>
<dbReference type="InterPro" id="IPR006059">
    <property type="entry name" value="SBP"/>
</dbReference>
<sequence>MKHALALLIPALMLVGCGAEDKEASQRTQITILGTIKSDIGPQFEQAVEHYNESQSEYELRVLPVDGNAYERMTALYASRNAPTIMVMGQETQELKDRLMDFSQSELLTNAYPGTYETVKDGDRVLGLPISIEAFGFLYNKSVLDQAFEGDFQPETVDSQLALEQVFEKVAALDSTRAAVSVSPMDWSLGAHYSNLMFTNQSDELQGKLAALDAIKSGDIQLADNAIFNGWVDTFDMMMANNTAQRAPLAPTFDESAMDLASGNIGLWFQGNWAYPLLNELNPDVEYGILPVPVSQDSQFAGNKALSVGASLFFTVDKTQSTEAERQGAQDFLKWLLVSEDGQRHYVDEMNFIPPYSNFTRLPQDSMTQDISRFMQTGQTLDWMNLYYPGDAFPSMGASMQKYLAGVIDRKGLADEIEKYWNSK</sequence>
<dbReference type="PROSITE" id="PS51257">
    <property type="entry name" value="PROKAR_LIPOPROTEIN"/>
    <property type="match status" value="1"/>
</dbReference>
<dbReference type="Gene3D" id="3.40.190.10">
    <property type="entry name" value="Periplasmic binding protein-like II"/>
    <property type="match status" value="2"/>
</dbReference>
<dbReference type="RefSeq" id="WP_039456625.1">
    <property type="nucleotide sequence ID" value="NZ_JWLZ01000004.1"/>
</dbReference>
<evidence type="ECO:0000256" key="4">
    <source>
        <dbReference type="ARBA" id="ARBA00022729"/>
    </source>
</evidence>
<keyword evidence="4" id="KW-0732">Signal</keyword>
<dbReference type="Pfam" id="PF13416">
    <property type="entry name" value="SBP_bac_8"/>
    <property type="match status" value="1"/>
</dbReference>
<dbReference type="GO" id="GO:0042597">
    <property type="term" value="C:periplasmic space"/>
    <property type="evidence" value="ECO:0007669"/>
    <property type="project" value="UniProtKB-SubCell"/>
</dbReference>
<dbReference type="EMBL" id="JWLZ01000004">
    <property type="protein sequence ID" value="KHT65467.1"/>
    <property type="molecule type" value="Genomic_DNA"/>
</dbReference>